<dbReference type="KEGG" id="add:HUW48_21070"/>
<dbReference type="EMBL" id="CP055153">
    <property type="protein sequence ID" value="QMU28238.1"/>
    <property type="molecule type" value="Genomic_DNA"/>
</dbReference>
<dbReference type="AlphaFoldDB" id="A0A7L7LC16"/>
<dbReference type="EMBL" id="CP055153">
    <property type="protein sequence ID" value="QMU29563.1"/>
    <property type="molecule type" value="Genomic_DNA"/>
</dbReference>
<evidence type="ECO:0000313" key="4">
    <source>
        <dbReference type="Proteomes" id="UP000514509"/>
    </source>
</evidence>
<dbReference type="KEGG" id="add:HUW48_09385"/>
<accession>A0A7L7LC16</accession>
<evidence type="ECO:0000313" key="1">
    <source>
        <dbReference type="EMBL" id="QMU28238.1"/>
    </source>
</evidence>
<organism evidence="3 4">
    <name type="scientific">Adhaeribacter radiodurans</name>
    <dbReference type="NCBI Taxonomy" id="2745197"/>
    <lineage>
        <taxon>Bacteria</taxon>
        <taxon>Pseudomonadati</taxon>
        <taxon>Bacteroidota</taxon>
        <taxon>Cytophagia</taxon>
        <taxon>Cytophagales</taxon>
        <taxon>Hymenobacteraceae</taxon>
        <taxon>Adhaeribacter</taxon>
    </lineage>
</organism>
<dbReference type="KEGG" id="add:HUW48_16660"/>
<evidence type="ECO:0000313" key="2">
    <source>
        <dbReference type="EMBL" id="QMU29563.1"/>
    </source>
</evidence>
<dbReference type="Proteomes" id="UP000514509">
    <property type="component" value="Chromosome"/>
</dbReference>
<reference evidence="3 4" key="2">
    <citation type="submission" date="2020-08" db="EMBL/GenBank/DDBJ databases">
        <title>Adhaeribacter dokdonensis sp. nov., isolated from the rhizosphere of Elymus tsukushiensis, a plant native to the Dokdo Islands, Republic of Korea.</title>
        <authorList>
            <person name="Ghim S.Y."/>
        </authorList>
    </citation>
    <scope>NUCLEOTIDE SEQUENCE [LARGE SCALE GENOMIC DNA]</scope>
    <source>
        <strain evidence="3 4">KUDC8001</strain>
    </source>
</reference>
<dbReference type="EMBL" id="CP055153">
    <property type="protein sequence ID" value="QMU30361.1"/>
    <property type="molecule type" value="Genomic_DNA"/>
</dbReference>
<proteinExistence type="predicted"/>
<protein>
    <submittedName>
        <fullName evidence="3">Uncharacterized protein</fullName>
    </submittedName>
</protein>
<dbReference type="RefSeq" id="WP_182412023.1">
    <property type="nucleotide sequence ID" value="NZ_CP055153.1"/>
</dbReference>
<keyword evidence="4" id="KW-1185">Reference proteome</keyword>
<reference evidence="3 4" key="1">
    <citation type="submission" date="2020-06" db="EMBL/GenBank/DDBJ databases">
        <authorList>
            <person name="Hwang Y.J."/>
        </authorList>
    </citation>
    <scope>NUCLEOTIDE SEQUENCE [LARGE SCALE GENOMIC DNA]</scope>
    <source>
        <strain evidence="3 4">KUDC8001</strain>
    </source>
</reference>
<gene>
    <name evidence="1" type="ORF">HUW48_09385</name>
    <name evidence="2" type="ORF">HUW48_16660</name>
    <name evidence="3" type="ORF">HUW48_21070</name>
</gene>
<evidence type="ECO:0000313" key="3">
    <source>
        <dbReference type="EMBL" id="QMU30361.1"/>
    </source>
</evidence>
<name>A0A7L7LC16_9BACT</name>
<sequence length="57" mass="6171">MGVGIRKSGGGSVTFVHRNEKGGDKFPFFLRPKAWAGGEPEKKKKSLVAGWTGVLLR</sequence>